<name>A0AA35ZMV3_LACSI</name>
<organism evidence="1 2">
    <name type="scientific">Lactuca saligna</name>
    <name type="common">Willowleaf lettuce</name>
    <dbReference type="NCBI Taxonomy" id="75948"/>
    <lineage>
        <taxon>Eukaryota</taxon>
        <taxon>Viridiplantae</taxon>
        <taxon>Streptophyta</taxon>
        <taxon>Embryophyta</taxon>
        <taxon>Tracheophyta</taxon>
        <taxon>Spermatophyta</taxon>
        <taxon>Magnoliopsida</taxon>
        <taxon>eudicotyledons</taxon>
        <taxon>Gunneridae</taxon>
        <taxon>Pentapetalae</taxon>
        <taxon>asterids</taxon>
        <taxon>campanulids</taxon>
        <taxon>Asterales</taxon>
        <taxon>Asteraceae</taxon>
        <taxon>Cichorioideae</taxon>
        <taxon>Cichorieae</taxon>
        <taxon>Lactucinae</taxon>
        <taxon>Lactuca</taxon>
    </lineage>
</organism>
<accession>A0AA35ZMV3</accession>
<keyword evidence="2" id="KW-1185">Reference proteome</keyword>
<dbReference type="AlphaFoldDB" id="A0AA35ZMV3"/>
<dbReference type="EMBL" id="OX465084">
    <property type="protein sequence ID" value="CAI9295595.1"/>
    <property type="molecule type" value="Genomic_DNA"/>
</dbReference>
<gene>
    <name evidence="1" type="ORF">LSALG_LOCUS34527</name>
</gene>
<evidence type="ECO:0000313" key="2">
    <source>
        <dbReference type="Proteomes" id="UP001177003"/>
    </source>
</evidence>
<protein>
    <submittedName>
        <fullName evidence="1">Uncharacterized protein</fullName>
    </submittedName>
</protein>
<evidence type="ECO:0000313" key="1">
    <source>
        <dbReference type="EMBL" id="CAI9295595.1"/>
    </source>
</evidence>
<proteinExistence type="predicted"/>
<sequence length="123" mass="13662">MCKRNRFPSPVLLRFVFGVDVQSDFVTLLLDLIRDFMNVLKVHSGSEKRIGEDLVGVNNEGNLVCLVIPGKQIDEIGITGGRTGAHENTPPKTAIDFAGSVRWRSSIIFEEPTKNQRPELAKV</sequence>
<reference evidence="1" key="1">
    <citation type="submission" date="2023-04" db="EMBL/GenBank/DDBJ databases">
        <authorList>
            <person name="Vijverberg K."/>
            <person name="Xiong W."/>
            <person name="Schranz E."/>
        </authorList>
    </citation>
    <scope>NUCLEOTIDE SEQUENCE</scope>
</reference>
<dbReference type="Proteomes" id="UP001177003">
    <property type="component" value="Chromosome 8"/>
</dbReference>